<gene>
    <name evidence="1" type="ORF">PR048_016346</name>
</gene>
<comment type="caution">
    <text evidence="1">The sequence shown here is derived from an EMBL/GenBank/DDBJ whole genome shotgun (WGS) entry which is preliminary data.</text>
</comment>
<evidence type="ECO:0000313" key="1">
    <source>
        <dbReference type="EMBL" id="KAJ8884489.1"/>
    </source>
</evidence>
<evidence type="ECO:0000313" key="2">
    <source>
        <dbReference type="Proteomes" id="UP001159363"/>
    </source>
</evidence>
<organism evidence="1 2">
    <name type="scientific">Dryococelus australis</name>
    <dbReference type="NCBI Taxonomy" id="614101"/>
    <lineage>
        <taxon>Eukaryota</taxon>
        <taxon>Metazoa</taxon>
        <taxon>Ecdysozoa</taxon>
        <taxon>Arthropoda</taxon>
        <taxon>Hexapoda</taxon>
        <taxon>Insecta</taxon>
        <taxon>Pterygota</taxon>
        <taxon>Neoptera</taxon>
        <taxon>Polyneoptera</taxon>
        <taxon>Phasmatodea</taxon>
        <taxon>Verophasmatodea</taxon>
        <taxon>Anareolatae</taxon>
        <taxon>Phasmatidae</taxon>
        <taxon>Eurycanthinae</taxon>
        <taxon>Dryococelus</taxon>
    </lineage>
</organism>
<protein>
    <recommendedName>
        <fullName evidence="3">Integrase catalytic domain-containing protein</fullName>
    </recommendedName>
</protein>
<sequence>MKLSQNYFQTYKLKRQRNKACSPQTNGLTEAMNKIIELRKYLPRTGLHNVSSETNDICALRDLRSAYQHVAGSSELGQRPTSLLPQVNYHDGQGANLMVAFTFLAFVASILDYNPVHQAGSHTIAYPHKHTCFALQYAPIRPQPVHAYQPQPIHRRTNISA</sequence>
<dbReference type="Proteomes" id="UP001159363">
    <property type="component" value="Chromosome 4"/>
</dbReference>
<name>A0ABQ9HJI3_9NEOP</name>
<accession>A0ABQ9HJI3</accession>
<evidence type="ECO:0008006" key="3">
    <source>
        <dbReference type="Google" id="ProtNLM"/>
    </source>
</evidence>
<reference evidence="1 2" key="1">
    <citation type="submission" date="2023-02" db="EMBL/GenBank/DDBJ databases">
        <title>LHISI_Scaffold_Assembly.</title>
        <authorList>
            <person name="Stuart O.P."/>
            <person name="Cleave R."/>
            <person name="Magrath M.J.L."/>
            <person name="Mikheyev A.S."/>
        </authorList>
    </citation>
    <scope>NUCLEOTIDE SEQUENCE [LARGE SCALE GENOMIC DNA]</scope>
    <source>
        <strain evidence="1">Daus_M_001</strain>
        <tissue evidence="1">Leg muscle</tissue>
    </source>
</reference>
<keyword evidence="2" id="KW-1185">Reference proteome</keyword>
<dbReference type="EMBL" id="JARBHB010000005">
    <property type="protein sequence ID" value="KAJ8884489.1"/>
    <property type="molecule type" value="Genomic_DNA"/>
</dbReference>
<proteinExistence type="predicted"/>